<accession>A0A1R0GMV4</accession>
<evidence type="ECO:0000313" key="1">
    <source>
        <dbReference type="EMBL" id="OLY78207.1"/>
    </source>
</evidence>
<sequence length="550" mass="62295">MDLEFKNNTLKKKNYEKPKQIDHLNSKFIDIDEKASLSNHVQLVEGNRKHPNRKINYQSNLSFGCSVNSISSNLKKLPSDYDIKCSSINEKSASLHNSDMTIGSQIGKIKRFRNFSSRKNVSSECDRNSMKKCKRSFSKTQHQQFRSYINLAAQHSPEGSIFSNGINFTESSFTNNSDRSYGKLSECKILSRFTELNLSPPSSSVSMRKWGHDKRSVSSRFKSTRKDSSAIRRQKRLPSVVLRAFRSKRIPSICNDSNNETIGSILENANIFSSTKDFTPIKERSKFEFPVENFHSQTINEEHSNRKSSEILDKIKPLRSYSLQRARFYSDLLDEESNISSTQLNGFDCEAIDCSGTLSENSLISNFELTNQWDKSISTDYNFDRKYSLFDSVIVKNPEYLYSENKELQNTIAHNSLGYEESPIRGSTMDEIIKGIATKTKDCVNKFCDVVESNLIPDNANFGVLAVEGISNQLKNLKFKCADFVISKKPVLVKLSSTPTAKAIVSQVSDGIENFKRIPIAGLLITGAVNKCPESMYWALGNNNNHDKQD</sequence>
<comment type="caution">
    <text evidence="1">The sequence shown here is derived from an EMBL/GenBank/DDBJ whole genome shotgun (WGS) entry which is preliminary data.</text>
</comment>
<dbReference type="EMBL" id="LSSL01006983">
    <property type="protein sequence ID" value="OLY78207.1"/>
    <property type="molecule type" value="Genomic_DNA"/>
</dbReference>
<gene>
    <name evidence="1" type="ORF">AYI68_g7748</name>
</gene>
<dbReference type="Proteomes" id="UP000187455">
    <property type="component" value="Unassembled WGS sequence"/>
</dbReference>
<dbReference type="AlphaFoldDB" id="A0A1R0GMV4"/>
<proteinExistence type="predicted"/>
<protein>
    <submittedName>
        <fullName evidence="1">Uncharacterized protein</fullName>
    </submittedName>
</protein>
<evidence type="ECO:0000313" key="2">
    <source>
        <dbReference type="Proteomes" id="UP000187455"/>
    </source>
</evidence>
<reference evidence="1 2" key="1">
    <citation type="journal article" date="2016" name="Mol. Biol. Evol.">
        <title>Genome-Wide Survey of Gut Fungi (Harpellales) Reveals the First Horizontally Transferred Ubiquitin Gene from a Mosquito Host.</title>
        <authorList>
            <person name="Wang Y."/>
            <person name="White M.M."/>
            <person name="Kvist S."/>
            <person name="Moncalvo J.M."/>
        </authorList>
    </citation>
    <scope>NUCLEOTIDE SEQUENCE [LARGE SCALE GENOMIC DNA]</scope>
    <source>
        <strain evidence="1 2">ALG-7-W6</strain>
    </source>
</reference>
<organism evidence="1 2">
    <name type="scientific">Smittium mucronatum</name>
    <dbReference type="NCBI Taxonomy" id="133383"/>
    <lineage>
        <taxon>Eukaryota</taxon>
        <taxon>Fungi</taxon>
        <taxon>Fungi incertae sedis</taxon>
        <taxon>Zoopagomycota</taxon>
        <taxon>Kickxellomycotina</taxon>
        <taxon>Harpellomycetes</taxon>
        <taxon>Harpellales</taxon>
        <taxon>Legeriomycetaceae</taxon>
        <taxon>Smittium</taxon>
    </lineage>
</organism>
<name>A0A1R0GMV4_9FUNG</name>
<keyword evidence="2" id="KW-1185">Reference proteome</keyword>